<reference evidence="2 3" key="1">
    <citation type="submission" date="2019-02" db="EMBL/GenBank/DDBJ databases">
        <title>Deep-cultivation of Planctomycetes and their phenomic and genomic characterization uncovers novel biology.</title>
        <authorList>
            <person name="Wiegand S."/>
            <person name="Jogler M."/>
            <person name="Boedeker C."/>
            <person name="Pinto D."/>
            <person name="Vollmers J."/>
            <person name="Rivas-Marin E."/>
            <person name="Kohn T."/>
            <person name="Peeters S.H."/>
            <person name="Heuer A."/>
            <person name="Rast P."/>
            <person name="Oberbeckmann S."/>
            <person name="Bunk B."/>
            <person name="Jeske O."/>
            <person name="Meyerdierks A."/>
            <person name="Storesund J.E."/>
            <person name="Kallscheuer N."/>
            <person name="Luecker S."/>
            <person name="Lage O.M."/>
            <person name="Pohl T."/>
            <person name="Merkel B.J."/>
            <person name="Hornburger P."/>
            <person name="Mueller R.-W."/>
            <person name="Bruemmer F."/>
            <person name="Labrenz M."/>
            <person name="Spormann A.M."/>
            <person name="Op Den Camp H."/>
            <person name="Overmann J."/>
            <person name="Amann R."/>
            <person name="Jetten M.S.M."/>
            <person name="Mascher T."/>
            <person name="Medema M.H."/>
            <person name="Devos D.P."/>
            <person name="Kaster A.-K."/>
            <person name="Ovreas L."/>
            <person name="Rohde M."/>
            <person name="Galperin M.Y."/>
            <person name="Jogler C."/>
        </authorList>
    </citation>
    <scope>NUCLEOTIDE SEQUENCE [LARGE SCALE GENOMIC DNA]</scope>
    <source>
        <strain evidence="2 3">Poly59</strain>
    </source>
</reference>
<accession>A0A5C6EGU4</accession>
<dbReference type="AlphaFoldDB" id="A0A5C6EGU4"/>
<organism evidence="2 3">
    <name type="scientific">Rubripirellula reticaptiva</name>
    <dbReference type="NCBI Taxonomy" id="2528013"/>
    <lineage>
        <taxon>Bacteria</taxon>
        <taxon>Pseudomonadati</taxon>
        <taxon>Planctomycetota</taxon>
        <taxon>Planctomycetia</taxon>
        <taxon>Pirellulales</taxon>
        <taxon>Pirellulaceae</taxon>
        <taxon>Rubripirellula</taxon>
    </lineage>
</organism>
<sequence>MTDFFVKTDQSVAGPFTGVEVREAALAGIIRSDAVIGGSRIGPWLSVMNVGLFSDKKVPLPHPADVKITMYRVRGMAGGNDCAFKLRELIGFAARGLLPPDAVVEIDVAGTNELSPAIEKTNSTRSLAADRIPILASCLNGELVLVGNRGQVVSRTSATTHVTSLTANAKVPRSLAKEAVRDAANRPMLVVTDAERSAAEAEEAAEATVRSREAIAKSAEKICKEAALEIQSPSFICQTILGMRRFYRPRLAISIVATLLMLAGISCGYSAWTVQPMARTSMLGDWIHQDSDRSGPNFGVRFQDDGRCVIFNTVGPSWTGDFVLSHAASFKNAFAPSGSLAVAVDDAEPHHLIGNVAVTDRHVELRGFVKVLPMLDGHPVRDLFVRRVGDKLSLGYLTSVEWTGGIKTMKAAWVTAEKSLDRTQATLPDFDKADAVSLLTSFGIPDEARDLYPFETRDLPSGTSVNAAQLVRYGNRTTVIDVEKP</sequence>
<dbReference type="OrthoDB" id="243619at2"/>
<evidence type="ECO:0000313" key="3">
    <source>
        <dbReference type="Proteomes" id="UP000317977"/>
    </source>
</evidence>
<keyword evidence="1" id="KW-0812">Transmembrane</keyword>
<keyword evidence="1" id="KW-1133">Transmembrane helix</keyword>
<proteinExistence type="predicted"/>
<protein>
    <submittedName>
        <fullName evidence="2">Uncharacterized protein</fullName>
    </submittedName>
</protein>
<feature type="transmembrane region" description="Helical" evidence="1">
    <location>
        <begin position="251"/>
        <end position="272"/>
    </location>
</feature>
<gene>
    <name evidence="2" type="ORF">Poly59_45060</name>
</gene>
<keyword evidence="3" id="KW-1185">Reference proteome</keyword>
<dbReference type="EMBL" id="SJPX01000005">
    <property type="protein sequence ID" value="TWU47665.1"/>
    <property type="molecule type" value="Genomic_DNA"/>
</dbReference>
<dbReference type="Proteomes" id="UP000317977">
    <property type="component" value="Unassembled WGS sequence"/>
</dbReference>
<keyword evidence="1" id="KW-0472">Membrane</keyword>
<dbReference type="RefSeq" id="WP_146536145.1">
    <property type="nucleotide sequence ID" value="NZ_SJPX01000005.1"/>
</dbReference>
<name>A0A5C6EGU4_9BACT</name>
<evidence type="ECO:0000313" key="2">
    <source>
        <dbReference type="EMBL" id="TWU47665.1"/>
    </source>
</evidence>
<comment type="caution">
    <text evidence="2">The sequence shown here is derived from an EMBL/GenBank/DDBJ whole genome shotgun (WGS) entry which is preliminary data.</text>
</comment>
<evidence type="ECO:0000256" key="1">
    <source>
        <dbReference type="SAM" id="Phobius"/>
    </source>
</evidence>